<dbReference type="AlphaFoldDB" id="A0A1Q5UI07"/>
<sequence length="457" mass="52093">MGTSIQFSKYVGDESEGTSTVDSKQSSPNILPRSEGVAPLKDANKNDIPPTARWTKIDQLLVSPAALEAGNERYEERLGFVIVLRVLTKEEIQAYALKTEEIRGKLFQFESAAKGFNSTDNSLDLFPDACYEGYVRDKRRRREEKQRQAKDQDSAAREEKWNESRQAFVMGEEDKESLHSISIEDEASMGKRSTYGHKHPIDDPLVDVMPQEPLFYPPEYIGDDLEGTSMVNSMERSPDTLPKRAVDAIALLEHSRTNFGPEDPNTMAYMEHVVEVFWQHGRLRELKPLLNELLDLKPKQMGPGNASTLARMDTKGRMLFTSRNGYAEAEEVQTEILHIRKQIWCMEDPHTLNFMYWLVRTYTALETFDESEELALQLIEHTKRRAYKSLRKGDHKKGEELLLDIVEASEKHQHSLALREASELAAIDLDGAYFENGEPEKADAFKDLQVRGFSSGK</sequence>
<proteinExistence type="predicted"/>
<organism evidence="3 4">
    <name type="scientific">Penicillium subrubescens</name>
    <dbReference type="NCBI Taxonomy" id="1316194"/>
    <lineage>
        <taxon>Eukaryota</taxon>
        <taxon>Fungi</taxon>
        <taxon>Dikarya</taxon>
        <taxon>Ascomycota</taxon>
        <taxon>Pezizomycotina</taxon>
        <taxon>Eurotiomycetes</taxon>
        <taxon>Eurotiomycetidae</taxon>
        <taxon>Eurotiales</taxon>
        <taxon>Aspergillaceae</taxon>
        <taxon>Penicillium</taxon>
    </lineage>
</organism>
<dbReference type="Proteomes" id="UP000186955">
    <property type="component" value="Unassembled WGS sequence"/>
</dbReference>
<feature type="compositionally biased region" description="Basic and acidic residues" evidence="1">
    <location>
        <begin position="143"/>
        <end position="163"/>
    </location>
</feature>
<dbReference type="InterPro" id="IPR011990">
    <property type="entry name" value="TPR-like_helical_dom_sf"/>
</dbReference>
<dbReference type="InterPro" id="IPR058348">
    <property type="entry name" value="DUF8035"/>
</dbReference>
<dbReference type="STRING" id="1316194.A0A1Q5UI07"/>
<dbReference type="Gene3D" id="1.25.40.10">
    <property type="entry name" value="Tetratricopeptide repeat domain"/>
    <property type="match status" value="1"/>
</dbReference>
<evidence type="ECO:0000259" key="2">
    <source>
        <dbReference type="Pfam" id="PF26118"/>
    </source>
</evidence>
<accession>A0A1Q5UI07</accession>
<feature type="region of interest" description="Disordered" evidence="1">
    <location>
        <begin position="1"/>
        <end position="49"/>
    </location>
</feature>
<comment type="caution">
    <text evidence="3">The sequence shown here is derived from an EMBL/GenBank/DDBJ whole genome shotgun (WGS) entry which is preliminary data.</text>
</comment>
<dbReference type="Pfam" id="PF26118">
    <property type="entry name" value="DUF8035"/>
    <property type="match status" value="1"/>
</dbReference>
<feature type="compositionally biased region" description="Polar residues" evidence="1">
    <location>
        <begin position="17"/>
        <end position="29"/>
    </location>
</feature>
<dbReference type="PANTHER" id="PTHR42081:SF1">
    <property type="entry name" value="ZINC FINGER PROTEIN DHHC DOMAIN CONTAINING PROTEIN"/>
    <property type="match status" value="1"/>
</dbReference>
<keyword evidence="4" id="KW-1185">Reference proteome</keyword>
<reference evidence="3 4" key="1">
    <citation type="submission" date="2016-10" db="EMBL/GenBank/DDBJ databases">
        <title>Genome sequence of the ascomycete fungus Penicillium subrubescens.</title>
        <authorList>
            <person name="De Vries R.P."/>
            <person name="Peng M."/>
            <person name="Dilokpimol A."/>
            <person name="Hilden K."/>
            <person name="Makela M.R."/>
            <person name="Grigoriev I."/>
            <person name="Riley R."/>
            <person name="Granchi Z."/>
        </authorList>
    </citation>
    <scope>NUCLEOTIDE SEQUENCE [LARGE SCALE GENOMIC DNA]</scope>
    <source>
        <strain evidence="3 4">CBS 132785</strain>
    </source>
</reference>
<protein>
    <recommendedName>
        <fullName evidence="2">DUF8035 domain-containing protein</fullName>
    </recommendedName>
</protein>
<dbReference type="PANTHER" id="PTHR42081">
    <property type="entry name" value="ZINC FINGER PROTEIN DHHC DOMAIN CONTAINING PROTEIN"/>
    <property type="match status" value="1"/>
</dbReference>
<evidence type="ECO:0000256" key="1">
    <source>
        <dbReference type="SAM" id="MobiDB-lite"/>
    </source>
</evidence>
<dbReference type="EMBL" id="MNBE01000251">
    <property type="protein sequence ID" value="OKP12093.1"/>
    <property type="molecule type" value="Genomic_DNA"/>
</dbReference>
<feature type="domain" description="DUF8035" evidence="2">
    <location>
        <begin position="52"/>
        <end position="104"/>
    </location>
</feature>
<evidence type="ECO:0000313" key="4">
    <source>
        <dbReference type="Proteomes" id="UP000186955"/>
    </source>
</evidence>
<feature type="region of interest" description="Disordered" evidence="1">
    <location>
        <begin position="139"/>
        <end position="176"/>
    </location>
</feature>
<name>A0A1Q5UI07_9EURO</name>
<evidence type="ECO:0000313" key="3">
    <source>
        <dbReference type="EMBL" id="OKP12093.1"/>
    </source>
</evidence>
<gene>
    <name evidence="3" type="ORF">PENSUB_2451</name>
</gene>